<sequence length="295" mass="33047">MSQNITDAKSVEPEPITNSYWVKILGVKMVDKGTSKKSKVYYSSDINDEPIMFLDPKPLKMIVPVDISIDKTMDDATKKKKKESKKNSTSLHDTVEIGNVDMNICSKSDCPRAEPTSKLVGKSPKSTDETYVKENPSVNHVMIDGHLVDTLVNDKIIDDVFNDILNEKHDNVEAEVQVHAEERRNKKPLPLTLDKKLFVGTHVPNIMAKHHGQTVSGSSSLVSKATRKDVLYELMEVSKALQVTITSSTIRKRSVDGLIKMLNKENDVKDEDEDDNEEEEEEKSASDEEDDSSES</sequence>
<dbReference type="EMBL" id="JAMSHJ010000006">
    <property type="protein sequence ID" value="KAI5394588.1"/>
    <property type="molecule type" value="Genomic_DNA"/>
</dbReference>
<dbReference type="AlphaFoldDB" id="A0A9D4W218"/>
<name>A0A9D4W218_PEA</name>
<evidence type="ECO:0000313" key="2">
    <source>
        <dbReference type="EMBL" id="KAI5394588.1"/>
    </source>
</evidence>
<feature type="region of interest" description="Disordered" evidence="1">
    <location>
        <begin position="111"/>
        <end position="131"/>
    </location>
</feature>
<gene>
    <name evidence="2" type="ORF">KIW84_061286</name>
</gene>
<comment type="caution">
    <text evidence="2">The sequence shown here is derived from an EMBL/GenBank/DDBJ whole genome shotgun (WGS) entry which is preliminary data.</text>
</comment>
<organism evidence="2 3">
    <name type="scientific">Pisum sativum</name>
    <name type="common">Garden pea</name>
    <name type="synonym">Lathyrus oleraceus</name>
    <dbReference type="NCBI Taxonomy" id="3888"/>
    <lineage>
        <taxon>Eukaryota</taxon>
        <taxon>Viridiplantae</taxon>
        <taxon>Streptophyta</taxon>
        <taxon>Embryophyta</taxon>
        <taxon>Tracheophyta</taxon>
        <taxon>Spermatophyta</taxon>
        <taxon>Magnoliopsida</taxon>
        <taxon>eudicotyledons</taxon>
        <taxon>Gunneridae</taxon>
        <taxon>Pentapetalae</taxon>
        <taxon>rosids</taxon>
        <taxon>fabids</taxon>
        <taxon>Fabales</taxon>
        <taxon>Fabaceae</taxon>
        <taxon>Papilionoideae</taxon>
        <taxon>50 kb inversion clade</taxon>
        <taxon>NPAAA clade</taxon>
        <taxon>Hologalegina</taxon>
        <taxon>IRL clade</taxon>
        <taxon>Fabeae</taxon>
        <taxon>Lathyrus</taxon>
    </lineage>
</organism>
<keyword evidence="3" id="KW-1185">Reference proteome</keyword>
<feature type="region of interest" description="Disordered" evidence="1">
    <location>
        <begin position="262"/>
        <end position="295"/>
    </location>
</feature>
<protein>
    <recommendedName>
        <fullName evidence="4">Envelope-like protein</fullName>
    </recommendedName>
</protein>
<dbReference type="Proteomes" id="UP001058974">
    <property type="component" value="Chromosome 6"/>
</dbReference>
<accession>A0A9D4W218</accession>
<evidence type="ECO:0008006" key="4">
    <source>
        <dbReference type="Google" id="ProtNLM"/>
    </source>
</evidence>
<feature type="compositionally biased region" description="Acidic residues" evidence="1">
    <location>
        <begin position="268"/>
        <end position="295"/>
    </location>
</feature>
<evidence type="ECO:0000256" key="1">
    <source>
        <dbReference type="SAM" id="MobiDB-lite"/>
    </source>
</evidence>
<dbReference type="Gramene" id="Psat06G0128600-T1">
    <property type="protein sequence ID" value="KAI5394588.1"/>
    <property type="gene ID" value="KIW84_061286"/>
</dbReference>
<evidence type="ECO:0000313" key="3">
    <source>
        <dbReference type="Proteomes" id="UP001058974"/>
    </source>
</evidence>
<proteinExistence type="predicted"/>
<reference evidence="2 3" key="1">
    <citation type="journal article" date="2022" name="Nat. Genet.">
        <title>Improved pea reference genome and pan-genome highlight genomic features and evolutionary characteristics.</title>
        <authorList>
            <person name="Yang T."/>
            <person name="Liu R."/>
            <person name="Luo Y."/>
            <person name="Hu S."/>
            <person name="Wang D."/>
            <person name="Wang C."/>
            <person name="Pandey M.K."/>
            <person name="Ge S."/>
            <person name="Xu Q."/>
            <person name="Li N."/>
            <person name="Li G."/>
            <person name="Huang Y."/>
            <person name="Saxena R.K."/>
            <person name="Ji Y."/>
            <person name="Li M."/>
            <person name="Yan X."/>
            <person name="He Y."/>
            <person name="Liu Y."/>
            <person name="Wang X."/>
            <person name="Xiang C."/>
            <person name="Varshney R.K."/>
            <person name="Ding H."/>
            <person name="Gao S."/>
            <person name="Zong X."/>
        </authorList>
    </citation>
    <scope>NUCLEOTIDE SEQUENCE [LARGE SCALE GENOMIC DNA]</scope>
    <source>
        <strain evidence="2 3">cv. Zhongwan 6</strain>
    </source>
</reference>